<evidence type="ECO:0000313" key="7">
    <source>
        <dbReference type="Proteomes" id="UP000035963"/>
    </source>
</evidence>
<evidence type="ECO:0000259" key="5">
    <source>
        <dbReference type="Pfam" id="PF07992"/>
    </source>
</evidence>
<dbReference type="InterPro" id="IPR036188">
    <property type="entry name" value="FAD/NAD-bd_sf"/>
</dbReference>
<organism evidence="6 7">
    <name type="scientific">Caballeronia mineralivorans PML1(12)</name>
    <dbReference type="NCBI Taxonomy" id="908627"/>
    <lineage>
        <taxon>Bacteria</taxon>
        <taxon>Pseudomonadati</taxon>
        <taxon>Pseudomonadota</taxon>
        <taxon>Betaproteobacteria</taxon>
        <taxon>Burkholderiales</taxon>
        <taxon>Burkholderiaceae</taxon>
        <taxon>Caballeronia</taxon>
    </lineage>
</organism>
<dbReference type="AlphaFoldDB" id="A0A0J1CJ37"/>
<dbReference type="OrthoDB" id="9781621at2"/>
<evidence type="ECO:0000313" key="6">
    <source>
        <dbReference type="EMBL" id="KLU20476.1"/>
    </source>
</evidence>
<dbReference type="Proteomes" id="UP000035963">
    <property type="component" value="Unassembled WGS sequence"/>
</dbReference>
<dbReference type="RefSeq" id="WP_047897944.1">
    <property type="nucleotide sequence ID" value="NZ_AEJF01000251.1"/>
</dbReference>
<keyword evidence="7" id="KW-1185">Reference proteome</keyword>
<dbReference type="PRINTS" id="PR00368">
    <property type="entry name" value="FADPNR"/>
</dbReference>
<dbReference type="Pfam" id="PF07992">
    <property type="entry name" value="Pyr_redox_2"/>
    <property type="match status" value="1"/>
</dbReference>
<evidence type="ECO:0000256" key="3">
    <source>
        <dbReference type="ARBA" id="ARBA00022827"/>
    </source>
</evidence>
<reference evidence="6 7" key="1">
    <citation type="journal article" date="2015" name="Genome Announc.">
        <title>Draft Genome Sequence of Burkholderia sp. Strain PML1(12), an Ectomycorrhizosphere-Inhabiting Bacterium with Effective Mineral-Weathering Ability.</title>
        <authorList>
            <person name="Uroz S."/>
            <person name="Oger P."/>
        </authorList>
    </citation>
    <scope>NUCLEOTIDE SEQUENCE [LARGE SCALE GENOMIC DNA]</scope>
    <source>
        <strain evidence="7">PML1(12)</strain>
    </source>
</reference>
<evidence type="ECO:0000256" key="4">
    <source>
        <dbReference type="ARBA" id="ARBA00023002"/>
    </source>
</evidence>
<dbReference type="SUPFAM" id="SSF51905">
    <property type="entry name" value="FAD/NAD(P)-binding domain"/>
    <property type="match status" value="1"/>
</dbReference>
<evidence type="ECO:0000256" key="2">
    <source>
        <dbReference type="ARBA" id="ARBA00022630"/>
    </source>
</evidence>
<name>A0A0J1CJ37_9BURK</name>
<dbReference type="PANTHER" id="PTHR43735">
    <property type="entry name" value="APOPTOSIS-INDUCING FACTOR 1"/>
    <property type="match status" value="1"/>
</dbReference>
<gene>
    <name evidence="6" type="ORF">EOS_40900</name>
</gene>
<comment type="similarity">
    <text evidence="1">Belongs to the FAD-dependent oxidoreductase family.</text>
</comment>
<proteinExistence type="inferred from homology"/>
<keyword evidence="2" id="KW-0285">Flavoprotein</keyword>
<comment type="caution">
    <text evidence="6">The sequence shown here is derived from an EMBL/GenBank/DDBJ whole genome shotgun (WGS) entry which is preliminary data.</text>
</comment>
<feature type="domain" description="FAD/NAD(P)-binding" evidence="5">
    <location>
        <begin position="84"/>
        <end position="280"/>
    </location>
</feature>
<dbReference type="PRINTS" id="PR00469">
    <property type="entry name" value="PNDRDTASEII"/>
</dbReference>
<accession>A0A0J1CJ37</accession>
<dbReference type="GO" id="GO:0005737">
    <property type="term" value="C:cytoplasm"/>
    <property type="evidence" value="ECO:0007669"/>
    <property type="project" value="TreeGrafter"/>
</dbReference>
<dbReference type="EMBL" id="AEJF01000251">
    <property type="protein sequence ID" value="KLU20476.1"/>
    <property type="molecule type" value="Genomic_DNA"/>
</dbReference>
<evidence type="ECO:0000256" key="1">
    <source>
        <dbReference type="ARBA" id="ARBA00006442"/>
    </source>
</evidence>
<dbReference type="InterPro" id="IPR023753">
    <property type="entry name" value="FAD/NAD-binding_dom"/>
</dbReference>
<sequence length="366" mass="38580">MMKRVIIVGGGYAGANLARLLDKLAEVCVVEARDHFVHNVAAIRSVVDPSLLARIVIPYDRLLRRGRVRQGIVSSAFDGGVTLADGATIEGDIVIVATGSHYARPFKPTLHGTRAFEDSVKAAHASLLAADRVAIVGGGAVGVELAGEIASAHPRKRVTLVSGAPALMPGYSAKLAGSLEAQLRAKGVDIHLGTRVESLDATDSPYLGTLSSTPDAAEDQLIFPALGARPITAVFRRMPTASFDAQGRVAVDAWLRPAGARRLFALGDAAATGDPMTIVAITRQVPWLAKIIAATLAGESPQSLPAYVPWSSRGILVPLGPRDGASVLPVTRHGLLVGKWPTALIKGRELFIPRYRKEFGYSGQFA</sequence>
<protein>
    <recommendedName>
        <fullName evidence="5">FAD/NAD(P)-binding domain-containing protein</fullName>
    </recommendedName>
</protein>
<dbReference type="PATRIC" id="fig|908627.4.peg.9184"/>
<dbReference type="Gene3D" id="3.50.50.100">
    <property type="match status" value="1"/>
</dbReference>
<keyword evidence="4" id="KW-0560">Oxidoreductase</keyword>
<dbReference type="GO" id="GO:0050660">
    <property type="term" value="F:flavin adenine dinucleotide binding"/>
    <property type="evidence" value="ECO:0007669"/>
    <property type="project" value="TreeGrafter"/>
</dbReference>
<keyword evidence="3" id="KW-0274">FAD</keyword>
<dbReference type="GO" id="GO:0004174">
    <property type="term" value="F:electron-transferring-flavoprotein dehydrogenase activity"/>
    <property type="evidence" value="ECO:0007669"/>
    <property type="project" value="TreeGrafter"/>
</dbReference>
<dbReference type="PANTHER" id="PTHR43735:SF3">
    <property type="entry name" value="FERROPTOSIS SUPPRESSOR PROTEIN 1"/>
    <property type="match status" value="1"/>
</dbReference>